<dbReference type="AlphaFoldDB" id="A0A1G1WWD8"/>
<name>A0A1G1WWD8_9BACT</name>
<comment type="caution">
    <text evidence="1">The sequence shown here is derived from an EMBL/GenBank/DDBJ whole genome shotgun (WGS) entry which is preliminary data.</text>
</comment>
<evidence type="ECO:0008006" key="3">
    <source>
        <dbReference type="Google" id="ProtNLM"/>
    </source>
</evidence>
<evidence type="ECO:0000313" key="1">
    <source>
        <dbReference type="EMBL" id="OGY31670.1"/>
    </source>
</evidence>
<dbReference type="Proteomes" id="UP000179279">
    <property type="component" value="Unassembled WGS sequence"/>
</dbReference>
<evidence type="ECO:0000313" key="2">
    <source>
        <dbReference type="Proteomes" id="UP000179279"/>
    </source>
</evidence>
<accession>A0A1G1WWD8</accession>
<gene>
    <name evidence="1" type="ORF">A3A57_01635</name>
</gene>
<proteinExistence type="predicted"/>
<reference evidence="1 2" key="1">
    <citation type="journal article" date="2016" name="Nat. Commun.">
        <title>Thousands of microbial genomes shed light on interconnected biogeochemical processes in an aquifer system.</title>
        <authorList>
            <person name="Anantharaman K."/>
            <person name="Brown C.T."/>
            <person name="Hug L.A."/>
            <person name="Sharon I."/>
            <person name="Castelle C.J."/>
            <person name="Probst A.J."/>
            <person name="Thomas B.C."/>
            <person name="Singh A."/>
            <person name="Wilkins M.J."/>
            <person name="Karaoz U."/>
            <person name="Brodie E.L."/>
            <person name="Williams K.H."/>
            <person name="Hubbard S.S."/>
            <person name="Banfield J.F."/>
        </authorList>
    </citation>
    <scope>NUCLEOTIDE SEQUENCE [LARGE SCALE GENOMIC DNA]</scope>
</reference>
<sequence>MRDKLFLQKRLNFLAKKYFPDAFVKKEIIHIKWGRNALYRFGSIKYLFKKKAVEITINGRFKDKKYPLQIVDHTIAHELVHFVQGFPQPGPALHRYPHRGGVIDKELQSRRLNYLVDFYKKWVPTYLKSL</sequence>
<protein>
    <recommendedName>
        <fullName evidence="3">SprT-like domain-containing protein</fullName>
    </recommendedName>
</protein>
<organism evidence="1 2">
    <name type="scientific">Candidatus Woykebacteria bacterium RIFCSPLOWO2_01_FULL_41_12</name>
    <dbReference type="NCBI Taxonomy" id="1802604"/>
    <lineage>
        <taxon>Bacteria</taxon>
        <taxon>Candidatus Woykeibacteriota</taxon>
    </lineage>
</organism>
<dbReference type="EMBL" id="MHDA01000028">
    <property type="protein sequence ID" value="OGY31670.1"/>
    <property type="molecule type" value="Genomic_DNA"/>
</dbReference>